<protein>
    <recommendedName>
        <fullName evidence="4">Lipoprotein</fullName>
    </recommendedName>
</protein>
<dbReference type="KEGG" id="ral:Rumal_3081"/>
<accession>E6UF19</accession>
<dbReference type="OrthoDB" id="1818992at2"/>
<dbReference type="STRING" id="697329.Rumal_3081"/>
<feature type="region of interest" description="Disordered" evidence="1">
    <location>
        <begin position="25"/>
        <end position="75"/>
    </location>
</feature>
<dbReference type="EMBL" id="CP002403">
    <property type="protein sequence ID" value="ADU23546.1"/>
    <property type="molecule type" value="Genomic_DNA"/>
</dbReference>
<evidence type="ECO:0000313" key="2">
    <source>
        <dbReference type="EMBL" id="ADU23546.1"/>
    </source>
</evidence>
<feature type="compositionally biased region" description="Acidic residues" evidence="1">
    <location>
        <begin position="45"/>
        <end position="56"/>
    </location>
</feature>
<dbReference type="RefSeq" id="WP_013499654.1">
    <property type="nucleotide sequence ID" value="NC_014833.1"/>
</dbReference>
<dbReference type="PROSITE" id="PS51257">
    <property type="entry name" value="PROKAR_LIPOPROTEIN"/>
    <property type="match status" value="1"/>
</dbReference>
<evidence type="ECO:0008006" key="4">
    <source>
        <dbReference type="Google" id="ProtNLM"/>
    </source>
</evidence>
<dbReference type="AlphaFoldDB" id="E6UF19"/>
<evidence type="ECO:0000256" key="1">
    <source>
        <dbReference type="SAM" id="MobiDB-lite"/>
    </source>
</evidence>
<dbReference type="Proteomes" id="UP000006919">
    <property type="component" value="Chromosome"/>
</dbReference>
<gene>
    <name evidence="2" type="ordered locus">Rumal_3081</name>
</gene>
<sequence precursor="true">MDKKILVIIAAVCMMLAGCGDKKDTASTGNSGKVAGGAVTKVTTQDEDTAVTEAEEDSKAEADDAVEQGPQGADSYENSFTAALIKQLGERNFSMTFAVNDIDNGEGMELKYEETFEVKDSNGHQTIKNADGTVSEIYTVDGASYQADAESGKMETVGIGNTMSVEQICSMVLGFSPMESEYLGAESFSDGTVQEKFMDETNNTFVCVYADNSLTACEGGGLLRDYKGYTAGNVAEIKLPEGN</sequence>
<dbReference type="HOGENOM" id="CLU_1141911_0_0_9"/>
<evidence type="ECO:0000313" key="3">
    <source>
        <dbReference type="Proteomes" id="UP000006919"/>
    </source>
</evidence>
<organism evidence="2 3">
    <name type="scientific">Ruminococcus albus (strain ATCC 27210 / DSM 20455 / JCM 14654 / NCDO 2250 / 7)</name>
    <dbReference type="NCBI Taxonomy" id="697329"/>
    <lineage>
        <taxon>Bacteria</taxon>
        <taxon>Bacillati</taxon>
        <taxon>Bacillota</taxon>
        <taxon>Clostridia</taxon>
        <taxon>Eubacteriales</taxon>
        <taxon>Oscillospiraceae</taxon>
        <taxon>Ruminococcus</taxon>
    </lineage>
</organism>
<name>E6UF19_RUMA7</name>
<proteinExistence type="predicted"/>
<reference evidence="2 3" key="1">
    <citation type="journal article" date="2011" name="J. Bacteriol.">
        <title>Complete genome of the cellulolytic ruminal bacterium Ruminococcus albus 7.</title>
        <authorList>
            <person name="Suen G."/>
            <person name="Stevenson D.M."/>
            <person name="Bruce D.C."/>
            <person name="Chertkov O."/>
            <person name="Copeland A."/>
            <person name="Cheng J.F."/>
            <person name="Detter C."/>
            <person name="Detter J.C."/>
            <person name="Goodwin L.A."/>
            <person name="Han C.S."/>
            <person name="Hauser L.J."/>
            <person name="Ivanova N.N."/>
            <person name="Kyrpides N.C."/>
            <person name="Land M.L."/>
            <person name="Lapidus A."/>
            <person name="Lucas S."/>
            <person name="Ovchinnikova G."/>
            <person name="Pitluck S."/>
            <person name="Tapia R."/>
            <person name="Woyke T."/>
            <person name="Boyum J."/>
            <person name="Mead D."/>
            <person name="Weimer P.J."/>
        </authorList>
    </citation>
    <scope>NUCLEOTIDE SEQUENCE [LARGE SCALE GENOMIC DNA]</scope>
    <source>
        <strain evidence="3">ATCC 27210 / DSM 20455 / JCM 14654 / NCDO 2250 / 7</strain>
    </source>
</reference>